<feature type="region of interest" description="Disordered" evidence="3">
    <location>
        <begin position="1"/>
        <end position="89"/>
    </location>
</feature>
<keyword evidence="2" id="KW-0904">Protein phosphatase</keyword>
<dbReference type="InterPro" id="IPR020422">
    <property type="entry name" value="TYR_PHOSPHATASE_DUAL_dom"/>
</dbReference>
<dbReference type="InterPro" id="IPR000387">
    <property type="entry name" value="Tyr_Pase_dom"/>
</dbReference>
<dbReference type="PROSITE" id="PS50056">
    <property type="entry name" value="TYR_PHOSPHATASE_2"/>
    <property type="match status" value="1"/>
</dbReference>
<dbReference type="InterPro" id="IPR000340">
    <property type="entry name" value="Dual-sp_phosphatase_cat-dom"/>
</dbReference>
<feature type="region of interest" description="Disordered" evidence="3">
    <location>
        <begin position="427"/>
        <end position="499"/>
    </location>
</feature>
<keyword evidence="7" id="KW-1185">Reference proteome</keyword>
<dbReference type="SUPFAM" id="SSF55753">
    <property type="entry name" value="Actin depolymerizing proteins"/>
    <property type="match status" value="2"/>
</dbReference>
<organism evidence="6 7">
    <name type="scientific">Ensete ventricosum</name>
    <name type="common">Abyssinian banana</name>
    <name type="synonym">Musa ensete</name>
    <dbReference type="NCBI Taxonomy" id="4639"/>
    <lineage>
        <taxon>Eukaryota</taxon>
        <taxon>Viridiplantae</taxon>
        <taxon>Streptophyta</taxon>
        <taxon>Embryophyta</taxon>
        <taxon>Tracheophyta</taxon>
        <taxon>Spermatophyta</taxon>
        <taxon>Magnoliopsida</taxon>
        <taxon>Liliopsida</taxon>
        <taxon>Zingiberales</taxon>
        <taxon>Musaceae</taxon>
        <taxon>Ensete</taxon>
    </lineage>
</organism>
<accession>A0AAV8P9I5</accession>
<feature type="compositionally biased region" description="Pro residues" evidence="3">
    <location>
        <begin position="34"/>
        <end position="57"/>
    </location>
</feature>
<proteinExistence type="predicted"/>
<feature type="domain" description="Tyrosine specific protein phosphatases" evidence="5">
    <location>
        <begin position="158"/>
        <end position="213"/>
    </location>
</feature>
<dbReference type="Proteomes" id="UP001222027">
    <property type="component" value="Unassembled WGS sequence"/>
</dbReference>
<name>A0AAV8P9I5_ENSVE</name>
<dbReference type="InterPro" id="IPR007122">
    <property type="entry name" value="Villin/Gelsolin"/>
</dbReference>
<dbReference type="Pfam" id="PF25466">
    <property type="entry name" value="MPK1_gelsolin_C"/>
    <property type="match status" value="1"/>
</dbReference>
<evidence type="ECO:0000259" key="4">
    <source>
        <dbReference type="PROSITE" id="PS50054"/>
    </source>
</evidence>
<dbReference type="InterPro" id="IPR029021">
    <property type="entry name" value="Prot-tyrosine_phosphatase-like"/>
</dbReference>
<dbReference type="Pfam" id="PF00782">
    <property type="entry name" value="DSPc"/>
    <property type="match status" value="1"/>
</dbReference>
<feature type="compositionally biased region" description="Low complexity" evidence="3">
    <location>
        <begin position="71"/>
        <end position="82"/>
    </location>
</feature>
<gene>
    <name evidence="6" type="ORF">OPV22_020118</name>
</gene>
<dbReference type="EMBL" id="JAQQAF010000006">
    <property type="protein sequence ID" value="KAJ8476391.1"/>
    <property type="molecule type" value="Genomic_DNA"/>
</dbReference>
<dbReference type="PANTHER" id="PTHR46381:SF2">
    <property type="entry name" value="MAP KINASE PHOSPHATASE"/>
    <property type="match status" value="1"/>
</dbReference>
<dbReference type="Pfam" id="PF00626">
    <property type="entry name" value="Gelsolin"/>
    <property type="match status" value="1"/>
</dbReference>
<evidence type="ECO:0008006" key="8">
    <source>
        <dbReference type="Google" id="ProtNLM"/>
    </source>
</evidence>
<dbReference type="PANTHER" id="PTHR46381">
    <property type="entry name" value="MKPA PROTEIN"/>
    <property type="match status" value="1"/>
</dbReference>
<reference evidence="6 7" key="1">
    <citation type="submission" date="2022-12" db="EMBL/GenBank/DDBJ databases">
        <title>Chromosome-scale assembly of the Ensete ventricosum genome.</title>
        <authorList>
            <person name="Dussert Y."/>
            <person name="Stocks J."/>
            <person name="Wendawek A."/>
            <person name="Woldeyes F."/>
            <person name="Nichols R.A."/>
            <person name="Borrell J.S."/>
        </authorList>
    </citation>
    <scope>NUCLEOTIDE SEQUENCE [LARGE SCALE GENOMIC DNA]</scope>
    <source>
        <strain evidence="7">cv. Maze</strain>
        <tissue evidence="6">Seeds</tissue>
    </source>
</reference>
<dbReference type="CDD" id="cd14498">
    <property type="entry name" value="DSP"/>
    <property type="match status" value="1"/>
</dbReference>
<dbReference type="InterPro" id="IPR029006">
    <property type="entry name" value="ADF-H/Gelsolin-like_dom_sf"/>
</dbReference>
<protein>
    <recommendedName>
        <fullName evidence="8">Protein-tyrosine-phosphatase</fullName>
    </recommendedName>
</protein>
<feature type="compositionally biased region" description="Low complexity" evidence="3">
    <location>
        <begin position="437"/>
        <end position="478"/>
    </location>
</feature>
<evidence type="ECO:0000313" key="6">
    <source>
        <dbReference type="EMBL" id="KAJ8476391.1"/>
    </source>
</evidence>
<dbReference type="Gene3D" id="3.90.190.10">
    <property type="entry name" value="Protein tyrosine phosphatase superfamily"/>
    <property type="match status" value="1"/>
</dbReference>
<dbReference type="SMART" id="SM00262">
    <property type="entry name" value="GEL"/>
    <property type="match status" value="2"/>
</dbReference>
<dbReference type="Gene3D" id="3.40.20.10">
    <property type="entry name" value="Severin"/>
    <property type="match status" value="2"/>
</dbReference>
<dbReference type="AlphaFoldDB" id="A0AAV8P9I5"/>
<dbReference type="PROSITE" id="PS50054">
    <property type="entry name" value="TYR_PHOSPHATASE_DUAL"/>
    <property type="match status" value="1"/>
</dbReference>
<feature type="compositionally biased region" description="Polar residues" evidence="3">
    <location>
        <begin position="7"/>
        <end position="25"/>
    </location>
</feature>
<evidence type="ECO:0000313" key="7">
    <source>
        <dbReference type="Proteomes" id="UP001222027"/>
    </source>
</evidence>
<evidence type="ECO:0000256" key="2">
    <source>
        <dbReference type="ARBA" id="ARBA00022912"/>
    </source>
</evidence>
<dbReference type="InterPro" id="IPR007123">
    <property type="entry name" value="Gelsolin-like_dom"/>
</dbReference>
<comment type="caution">
    <text evidence="6">The sequence shown here is derived from an EMBL/GenBank/DDBJ whole genome shotgun (WGS) entry which is preliminary data.</text>
</comment>
<evidence type="ECO:0000256" key="1">
    <source>
        <dbReference type="ARBA" id="ARBA00022801"/>
    </source>
</evidence>
<evidence type="ECO:0000256" key="3">
    <source>
        <dbReference type="SAM" id="MobiDB-lite"/>
    </source>
</evidence>
<sequence length="734" mass="80539">MDGEDPPSSSGTPRKSLLRSATWTARSNSNSNPNPNPNSNRPPKPGRLALPPPPPLVAWPRPASDDSGHWPATPSTTAAAPAADDDDGDISRVDDHVYLGGDAAARDRAALRRNGITHVLNCAGGACPDHFRGELAYRTLWLRDSPAEDLASVLYDAFDFLELARVAPRGRALVHCRRGASRSAALVVAYIMWRRAIPFDDALRTVRAVRPSVDPNLGFAAQLLRCQRRVHALPPTPGSAALRAYRLAPQSPYDPLYLVPKSVDLSTTSGTGFLDSRGAFVVHVPTAIYVWLGRDSCPAMGAAAATAALQVVRYERAEGPITTVHEGSEPAVFWAAVTDEPPSLTPEGLLGNRTVELYDLDYDIFRRAAARARVAPPLPLPWGGAGRGPPVKENGWGRLRRKLAEKGWKEIIKAVVESRSFNNDELHATDTIRSPGSFSVESSATPSSSSADSASILSTFSPNSSSSSDWYSLSPPSSELQRMPQTEMNSELQPMDTGDVKGKDLRLLAERRSSNAPLVLLPSAGHADGSSSPTDFVRDWCPSPPFISEVEDDPETFDLERRLSLGDSDQGDAAEDEASCADDHNQVIHPVLFRWPDMEKVEDVHPGLLDTESMFLLLASESKSGSRKPRTKQIYLWLGRNSGKDISRVEEEHELMYLDRVSTEFFNHMGIPVDTPVQIIREGQEPEQFLRHGYKIISRHRRLFQEIFTLDRESLQTSVILLLSSLIQAYQDFD</sequence>
<dbReference type="InterPro" id="IPR016130">
    <property type="entry name" value="Tyr_Pase_AS"/>
</dbReference>
<dbReference type="PROSITE" id="PS00383">
    <property type="entry name" value="TYR_PHOSPHATASE_1"/>
    <property type="match status" value="1"/>
</dbReference>
<feature type="compositionally biased region" description="Polar residues" evidence="3">
    <location>
        <begin position="479"/>
        <end position="492"/>
    </location>
</feature>
<feature type="domain" description="Tyrosine-protein phosphatase" evidence="4">
    <location>
        <begin position="89"/>
        <end position="232"/>
    </location>
</feature>
<dbReference type="SMART" id="SM00195">
    <property type="entry name" value="DSPc"/>
    <property type="match status" value="1"/>
</dbReference>
<evidence type="ECO:0000259" key="5">
    <source>
        <dbReference type="PROSITE" id="PS50056"/>
    </source>
</evidence>
<dbReference type="SUPFAM" id="SSF52799">
    <property type="entry name" value="(Phosphotyrosine protein) phosphatases II"/>
    <property type="match status" value="1"/>
</dbReference>
<dbReference type="GO" id="GO:0051015">
    <property type="term" value="F:actin filament binding"/>
    <property type="evidence" value="ECO:0007669"/>
    <property type="project" value="InterPro"/>
</dbReference>
<dbReference type="GO" id="GO:0004721">
    <property type="term" value="F:phosphoprotein phosphatase activity"/>
    <property type="evidence" value="ECO:0007669"/>
    <property type="project" value="UniProtKB-KW"/>
</dbReference>
<keyword evidence="1" id="KW-0378">Hydrolase</keyword>
<dbReference type="InterPro" id="IPR057528">
    <property type="entry name" value="MPK1_C"/>
</dbReference>